<dbReference type="EMBL" id="QNGE01000577">
    <property type="protein sequence ID" value="KAA3679959.1"/>
    <property type="molecule type" value="Genomic_DNA"/>
</dbReference>
<dbReference type="AlphaFoldDB" id="A0A5J4NWN7"/>
<dbReference type="Proteomes" id="UP000324629">
    <property type="component" value="Unassembled WGS sequence"/>
</dbReference>
<evidence type="ECO:0000313" key="1">
    <source>
        <dbReference type="EMBL" id="KAA3679959.1"/>
    </source>
</evidence>
<gene>
    <name evidence="1" type="ORF">DEA37_0013643</name>
</gene>
<organism evidence="1 2">
    <name type="scientific">Paragonimus westermani</name>
    <dbReference type="NCBI Taxonomy" id="34504"/>
    <lineage>
        <taxon>Eukaryota</taxon>
        <taxon>Metazoa</taxon>
        <taxon>Spiralia</taxon>
        <taxon>Lophotrochozoa</taxon>
        <taxon>Platyhelminthes</taxon>
        <taxon>Trematoda</taxon>
        <taxon>Digenea</taxon>
        <taxon>Plagiorchiida</taxon>
        <taxon>Troglotremata</taxon>
        <taxon>Troglotrematidae</taxon>
        <taxon>Paragonimus</taxon>
    </lineage>
</organism>
<dbReference type="InterPro" id="IPR043502">
    <property type="entry name" value="DNA/RNA_pol_sf"/>
</dbReference>
<reference evidence="1 2" key="1">
    <citation type="journal article" date="2019" name="Gigascience">
        <title>Whole-genome sequence of the oriental lung fluke Paragonimus westermani.</title>
        <authorList>
            <person name="Oey H."/>
            <person name="Zakrzewski M."/>
            <person name="Narain K."/>
            <person name="Devi K.R."/>
            <person name="Agatsuma T."/>
            <person name="Nawaratna S."/>
            <person name="Gobert G.N."/>
            <person name="Jones M.K."/>
            <person name="Ragan M.A."/>
            <person name="McManus D.P."/>
            <person name="Krause L."/>
        </authorList>
    </citation>
    <scope>NUCLEOTIDE SEQUENCE [LARGE SCALE GENOMIC DNA]</scope>
    <source>
        <strain evidence="1 2">IND2009</strain>
    </source>
</reference>
<name>A0A5J4NWN7_9TREM</name>
<proteinExistence type="predicted"/>
<dbReference type="SUPFAM" id="SSF56672">
    <property type="entry name" value="DNA/RNA polymerases"/>
    <property type="match status" value="1"/>
</dbReference>
<keyword evidence="2" id="KW-1185">Reference proteome</keyword>
<dbReference type="Gene3D" id="3.30.70.270">
    <property type="match status" value="1"/>
</dbReference>
<sequence length="97" mass="10956">VEADEVDSNTTSFVRPVGLYELWTLPFCSSNAPTTFHRLMQLALLDLFPSKCSVDLNDFIAHYPSSHKDLANLRVILDHLHQVCLKLSPAECTLKQK</sequence>
<evidence type="ECO:0000313" key="2">
    <source>
        <dbReference type="Proteomes" id="UP000324629"/>
    </source>
</evidence>
<protein>
    <submittedName>
        <fullName evidence="1">Uncharacterized protein</fullName>
    </submittedName>
</protein>
<accession>A0A5J4NWN7</accession>
<dbReference type="InterPro" id="IPR043128">
    <property type="entry name" value="Rev_trsase/Diguanyl_cyclase"/>
</dbReference>
<comment type="caution">
    <text evidence="1">The sequence shown here is derived from an EMBL/GenBank/DDBJ whole genome shotgun (WGS) entry which is preliminary data.</text>
</comment>
<feature type="non-terminal residue" evidence="1">
    <location>
        <position position="1"/>
    </location>
</feature>